<feature type="signal peptide" evidence="7">
    <location>
        <begin position="1"/>
        <end position="19"/>
    </location>
</feature>
<comment type="caution">
    <text evidence="9">The sequence shown here is derived from an EMBL/GenBank/DDBJ whole genome shotgun (WGS) entry which is preliminary data.</text>
</comment>
<dbReference type="GO" id="GO:0005576">
    <property type="term" value="C:extracellular region"/>
    <property type="evidence" value="ECO:0007669"/>
    <property type="project" value="UniProtKB-SubCell"/>
</dbReference>
<keyword evidence="2" id="KW-0964">Secreted</keyword>
<evidence type="ECO:0000256" key="7">
    <source>
        <dbReference type="SAM" id="SignalP"/>
    </source>
</evidence>
<feature type="chain" id="PRO_5044776898" description="TGF-beta family profile domain-containing protein" evidence="7">
    <location>
        <begin position="20"/>
        <end position="555"/>
    </location>
</feature>
<evidence type="ECO:0000256" key="6">
    <source>
        <dbReference type="SAM" id="MobiDB-lite"/>
    </source>
</evidence>
<dbReference type="PANTHER" id="PTHR15009">
    <property type="entry name" value="MUELLERIAN-INHIBITING FACTOR"/>
    <property type="match status" value="1"/>
</dbReference>
<dbReference type="GO" id="GO:0030154">
    <property type="term" value="P:cell differentiation"/>
    <property type="evidence" value="ECO:0007669"/>
    <property type="project" value="UniProtKB-KW"/>
</dbReference>
<evidence type="ECO:0000256" key="3">
    <source>
        <dbReference type="ARBA" id="ARBA00022729"/>
    </source>
</evidence>
<organism evidence="9 10">
    <name type="scientific">Umbra pygmaea</name>
    <name type="common">Eastern mudminnow</name>
    <dbReference type="NCBI Taxonomy" id="75934"/>
    <lineage>
        <taxon>Eukaryota</taxon>
        <taxon>Metazoa</taxon>
        <taxon>Chordata</taxon>
        <taxon>Craniata</taxon>
        <taxon>Vertebrata</taxon>
        <taxon>Euteleostomi</taxon>
        <taxon>Actinopterygii</taxon>
        <taxon>Neopterygii</taxon>
        <taxon>Teleostei</taxon>
        <taxon>Protacanthopterygii</taxon>
        <taxon>Esociformes</taxon>
        <taxon>Umbridae</taxon>
        <taxon>Umbra</taxon>
    </lineage>
</organism>
<dbReference type="InterPro" id="IPR001839">
    <property type="entry name" value="TGF-b_C"/>
</dbReference>
<evidence type="ECO:0000256" key="1">
    <source>
        <dbReference type="ARBA" id="ARBA00004613"/>
    </source>
</evidence>
<dbReference type="SMART" id="SM00204">
    <property type="entry name" value="TGFB"/>
    <property type="match status" value="1"/>
</dbReference>
<comment type="subcellular location">
    <subcellularLocation>
        <location evidence="1">Secreted</location>
    </subcellularLocation>
</comment>
<dbReference type="EMBL" id="JAGEUA010000001">
    <property type="protein sequence ID" value="KAL1022993.1"/>
    <property type="molecule type" value="Genomic_DNA"/>
</dbReference>
<sequence length="555" mass="60596">MLATMRLWCVFCVTGSLLSETGSPALLSHEDPVPDKATGQWPGDNSSMEIGNSLGEIPSTAQEKMTSPFHHLPGDTRCFGRTSAHEEVIKDMLLALREDFGKESELRKEGLNQFGVCSNSKDRGLITAMSTLADEANQHGLHVWHPTKELMEGAAEGEGLVLTLNFSQPPLLKNKAILLLAFRNPQTRPLGTITFSSHILKPYKQTVCISDGTEFLILTVKPSEGKSHLGWRIIVESISNTEQKMSELRSILGEGTSNVIPLVLSSMDRGFDERTTEHQSPSLAPSGTYNFLCELQSFLSDVLKPLKQSGSMTAPVPLYSLHSLPSLSLGVSSSEAMLAKLINNSGPTLFSFPTQRSVLQGYHGELALPPDLTELLRQRLEEVAIQIRGEEVGSAVMDRLRRLQELSFLPKEDEELPTGAGSPGEMQYRALLLFKALQTVVGAWELERGKRATRAGQEGTGQGKGCRLHSLKVSLKKVVVLPDEANIFNCHGECKFPLSKANNHAVLLLQQNPAPEYSLCCVPVAYEGLQVVDLGSSGAEIVTKPNMVAKECECR</sequence>
<evidence type="ECO:0000259" key="8">
    <source>
        <dbReference type="PROSITE" id="PS51362"/>
    </source>
</evidence>
<dbReference type="Pfam" id="PF04709">
    <property type="entry name" value="AMH_N"/>
    <property type="match status" value="1"/>
</dbReference>
<gene>
    <name evidence="9" type="ORF">UPYG_G00035150</name>
</gene>
<keyword evidence="10" id="KW-1185">Reference proteome</keyword>
<dbReference type="InterPro" id="IPR021203">
    <property type="entry name" value="Muellerian-inhibiting_factor"/>
</dbReference>
<reference evidence="9 10" key="1">
    <citation type="submission" date="2024-06" db="EMBL/GenBank/DDBJ databases">
        <authorList>
            <person name="Pan Q."/>
            <person name="Wen M."/>
            <person name="Jouanno E."/>
            <person name="Zahm M."/>
            <person name="Klopp C."/>
            <person name="Cabau C."/>
            <person name="Louis A."/>
            <person name="Berthelot C."/>
            <person name="Parey E."/>
            <person name="Roest Crollius H."/>
            <person name="Montfort J."/>
            <person name="Robinson-Rechavi M."/>
            <person name="Bouchez O."/>
            <person name="Lampietro C."/>
            <person name="Lopez Roques C."/>
            <person name="Donnadieu C."/>
            <person name="Postlethwait J."/>
            <person name="Bobe J."/>
            <person name="Verreycken H."/>
            <person name="Guiguen Y."/>
        </authorList>
    </citation>
    <scope>NUCLEOTIDE SEQUENCE [LARGE SCALE GENOMIC DNA]</scope>
    <source>
        <strain evidence="9">Up_M1</strain>
        <tissue evidence="9">Testis</tissue>
    </source>
</reference>
<dbReference type="InterPro" id="IPR029034">
    <property type="entry name" value="Cystine-knot_cytokine"/>
</dbReference>
<name>A0ABD0XNN0_UMBPY</name>
<evidence type="ECO:0000256" key="4">
    <source>
        <dbReference type="ARBA" id="ARBA00022782"/>
    </source>
</evidence>
<keyword evidence="4" id="KW-0221">Differentiation</keyword>
<dbReference type="SUPFAM" id="SSF57501">
    <property type="entry name" value="Cystine-knot cytokines"/>
    <property type="match status" value="1"/>
</dbReference>
<dbReference type="Proteomes" id="UP001557470">
    <property type="component" value="Unassembled WGS sequence"/>
</dbReference>
<dbReference type="Gene3D" id="2.10.90.10">
    <property type="entry name" value="Cystine-knot cytokines"/>
    <property type="match status" value="1"/>
</dbReference>
<accession>A0ABD0XNN0</accession>
<dbReference type="AlphaFoldDB" id="A0ABD0XNN0"/>
<keyword evidence="3 7" id="KW-0732">Signal</keyword>
<dbReference type="Pfam" id="PF00019">
    <property type="entry name" value="TGF_beta"/>
    <property type="match status" value="1"/>
</dbReference>
<dbReference type="InterPro" id="IPR006799">
    <property type="entry name" value="AMH_N"/>
</dbReference>
<dbReference type="GO" id="GO:0008083">
    <property type="term" value="F:growth factor activity"/>
    <property type="evidence" value="ECO:0007669"/>
    <property type="project" value="UniProtKB-KW"/>
</dbReference>
<dbReference type="PANTHER" id="PTHR15009:SF4">
    <property type="entry name" value="MUELLERIAN-INHIBITING FACTOR"/>
    <property type="match status" value="1"/>
</dbReference>
<feature type="domain" description="TGF-beta family profile" evidence="8">
    <location>
        <begin position="448"/>
        <end position="555"/>
    </location>
</feature>
<evidence type="ECO:0000256" key="5">
    <source>
        <dbReference type="RuleBase" id="RU000354"/>
    </source>
</evidence>
<protein>
    <recommendedName>
        <fullName evidence="8">TGF-beta family profile domain-containing protein</fullName>
    </recommendedName>
</protein>
<evidence type="ECO:0000313" key="9">
    <source>
        <dbReference type="EMBL" id="KAL1022993.1"/>
    </source>
</evidence>
<comment type="similarity">
    <text evidence="5">Belongs to the TGF-beta family.</text>
</comment>
<feature type="region of interest" description="Disordered" evidence="6">
    <location>
        <begin position="26"/>
        <end position="46"/>
    </location>
</feature>
<dbReference type="PROSITE" id="PS51362">
    <property type="entry name" value="TGF_BETA_2"/>
    <property type="match status" value="1"/>
</dbReference>
<evidence type="ECO:0000313" key="10">
    <source>
        <dbReference type="Proteomes" id="UP001557470"/>
    </source>
</evidence>
<evidence type="ECO:0000256" key="2">
    <source>
        <dbReference type="ARBA" id="ARBA00022525"/>
    </source>
</evidence>
<proteinExistence type="inferred from homology"/>
<keyword evidence="5" id="KW-0339">Growth factor</keyword>